<accession>A0A370HIR6</accession>
<organism evidence="1 2">
    <name type="scientific">Microvirga subterranea</name>
    <dbReference type="NCBI Taxonomy" id="186651"/>
    <lineage>
        <taxon>Bacteria</taxon>
        <taxon>Pseudomonadati</taxon>
        <taxon>Pseudomonadota</taxon>
        <taxon>Alphaproteobacteria</taxon>
        <taxon>Hyphomicrobiales</taxon>
        <taxon>Methylobacteriaceae</taxon>
        <taxon>Microvirga</taxon>
    </lineage>
</organism>
<evidence type="ECO:0000313" key="2">
    <source>
        <dbReference type="Proteomes" id="UP000254925"/>
    </source>
</evidence>
<gene>
    <name evidence="1" type="ORF">DES45_106367</name>
</gene>
<dbReference type="OrthoDB" id="7997598at2"/>
<dbReference type="Proteomes" id="UP000254925">
    <property type="component" value="Unassembled WGS sequence"/>
</dbReference>
<protein>
    <submittedName>
        <fullName evidence="1">Uncharacterized protein</fullName>
    </submittedName>
</protein>
<dbReference type="AlphaFoldDB" id="A0A370HIR6"/>
<dbReference type="EMBL" id="QQBB01000006">
    <property type="protein sequence ID" value="RDI58053.1"/>
    <property type="molecule type" value="Genomic_DNA"/>
</dbReference>
<dbReference type="RefSeq" id="WP_114771262.1">
    <property type="nucleotide sequence ID" value="NZ_QQBB01000006.1"/>
</dbReference>
<name>A0A370HIR6_9HYPH</name>
<keyword evidence="2" id="KW-1185">Reference proteome</keyword>
<proteinExistence type="predicted"/>
<evidence type="ECO:0000313" key="1">
    <source>
        <dbReference type="EMBL" id="RDI58053.1"/>
    </source>
</evidence>
<comment type="caution">
    <text evidence="1">The sequence shown here is derived from an EMBL/GenBank/DDBJ whole genome shotgun (WGS) entry which is preliminary data.</text>
</comment>
<reference evidence="1 2" key="1">
    <citation type="submission" date="2018-07" db="EMBL/GenBank/DDBJ databases">
        <title>Genomic Encyclopedia of Type Strains, Phase IV (KMG-IV): sequencing the most valuable type-strain genomes for metagenomic binning, comparative biology and taxonomic classification.</title>
        <authorList>
            <person name="Goeker M."/>
        </authorList>
    </citation>
    <scope>NUCLEOTIDE SEQUENCE [LARGE SCALE GENOMIC DNA]</scope>
    <source>
        <strain evidence="1 2">DSM 14364</strain>
    </source>
</reference>
<sequence length="81" mass="9233">MTLTLQPVRVATGSDEEGMLVFDEEQRLVAVLTHLGEQYDGLSGRWYLEAGFGRLGVQDHPTYADLDEAQAWIRQRLARER</sequence>